<sequence length="174" mass="17131">MKRIQSLPAIALALSGAGAFAQTANMAVSATIAGSCSVVANPLAFSVYDPLSATALTVQTTAVITCTTGAGASLAMGIGANSTGTGATAQRRMRVGATANYVSYNIYQPSGTAEGAACAYTTPWGNGTTGGNTLAIGVAPTPTSRTYNVCGEIPALQAAAVGSYVDTVVVTANL</sequence>
<name>A0ABX6P2I8_9BURK</name>
<accession>A0ABX6P2I8</accession>
<keyword evidence="4" id="KW-1185">Reference proteome</keyword>
<gene>
    <name evidence="3" type="ORF">HK414_06005</name>
</gene>
<dbReference type="InterPro" id="IPR053167">
    <property type="entry name" value="Spore_coat_component"/>
</dbReference>
<dbReference type="EMBL" id="CP053418">
    <property type="protein sequence ID" value="QJW83734.1"/>
    <property type="molecule type" value="Genomic_DNA"/>
</dbReference>
<protein>
    <submittedName>
        <fullName evidence="3">Spore coat protein U domain-containing protein</fullName>
    </submittedName>
</protein>
<evidence type="ECO:0000313" key="4">
    <source>
        <dbReference type="Proteomes" id="UP000500826"/>
    </source>
</evidence>
<feature type="domain" description="Spore coat protein U/FanG" evidence="2">
    <location>
        <begin position="23"/>
        <end position="171"/>
    </location>
</feature>
<keyword evidence="3" id="KW-0167">Capsid protein</keyword>
<evidence type="ECO:0000256" key="1">
    <source>
        <dbReference type="SAM" id="SignalP"/>
    </source>
</evidence>
<proteinExistence type="predicted"/>
<keyword evidence="1" id="KW-0732">Signal</keyword>
<dbReference type="Proteomes" id="UP000500826">
    <property type="component" value="Chromosome"/>
</dbReference>
<dbReference type="PANTHER" id="PTHR37089:SF3">
    <property type="entry name" value="EXPORTED PROTEIN"/>
    <property type="match status" value="1"/>
</dbReference>
<feature type="signal peptide" evidence="1">
    <location>
        <begin position="1"/>
        <end position="21"/>
    </location>
</feature>
<evidence type="ECO:0000313" key="3">
    <source>
        <dbReference type="EMBL" id="QJW83734.1"/>
    </source>
</evidence>
<evidence type="ECO:0000259" key="2">
    <source>
        <dbReference type="Pfam" id="PF05229"/>
    </source>
</evidence>
<organism evidence="3 4">
    <name type="scientific">Ramlibacter terrae</name>
    <dbReference type="NCBI Taxonomy" id="2732511"/>
    <lineage>
        <taxon>Bacteria</taxon>
        <taxon>Pseudomonadati</taxon>
        <taxon>Pseudomonadota</taxon>
        <taxon>Betaproteobacteria</taxon>
        <taxon>Burkholderiales</taxon>
        <taxon>Comamonadaceae</taxon>
        <taxon>Ramlibacter</taxon>
    </lineage>
</organism>
<feature type="chain" id="PRO_5045658856" evidence="1">
    <location>
        <begin position="22"/>
        <end position="174"/>
    </location>
</feature>
<dbReference type="PANTHER" id="PTHR37089">
    <property type="entry name" value="PROTEIN U-RELATED"/>
    <property type="match status" value="1"/>
</dbReference>
<dbReference type="InterPro" id="IPR007893">
    <property type="entry name" value="Spore_coat_U/FanG"/>
</dbReference>
<keyword evidence="3" id="KW-0946">Virion</keyword>
<reference evidence="3 4" key="1">
    <citation type="submission" date="2020-05" db="EMBL/GenBank/DDBJ databases">
        <title>Ramlibacter rhizophilus sp. nov., isolated from rhizosphere soil of national flower Mugunghwa from South Korea.</title>
        <authorList>
            <person name="Zheng-Fei Y."/>
            <person name="Huan T."/>
        </authorList>
    </citation>
    <scope>NUCLEOTIDE SEQUENCE [LARGE SCALE GENOMIC DNA]</scope>
    <source>
        <strain evidence="3 4">H242</strain>
    </source>
</reference>
<dbReference type="Pfam" id="PF05229">
    <property type="entry name" value="SCPU"/>
    <property type="match status" value="1"/>
</dbReference>
<dbReference type="SMART" id="SM00972">
    <property type="entry name" value="SCPU"/>
    <property type="match status" value="1"/>
</dbReference>